<feature type="domain" description="DUF7691" evidence="1">
    <location>
        <begin position="14"/>
        <end position="213"/>
    </location>
</feature>
<dbReference type="KEGG" id="sgz:C0216_15955"/>
<dbReference type="EMBL" id="CP030862">
    <property type="protein sequence ID" value="AXE27537.1"/>
    <property type="molecule type" value="Genomic_DNA"/>
</dbReference>
<dbReference type="Proteomes" id="UP000252004">
    <property type="component" value="Chromosome"/>
</dbReference>
<name>A0A344U9G6_9ACTN</name>
<proteinExistence type="predicted"/>
<protein>
    <recommendedName>
        <fullName evidence="1">DUF7691 domain-containing protein</fullName>
    </recommendedName>
</protein>
<keyword evidence="3" id="KW-1185">Reference proteome</keyword>
<evidence type="ECO:0000259" key="1">
    <source>
        <dbReference type="Pfam" id="PF24740"/>
    </source>
</evidence>
<sequence>MDAGIRRSGAVGNLEMSTGDMRDVIRLLTAVERTPEQDRVLAAAREQCTRADARFENEGVRLDVPVAQALEDLLEGAPSADEGPGYMYAFQALVAVQFSDTCDLGHWNRPSWFHTVDDEMTRLGVPGDLAPASLLFGGPPLRLPHPGDAVPRMGTFPASRAAEVVEAYEAVLDRLDPDVRETAEVLLGPMRDEAREWEAAKAAGRTEDTLFFWLH</sequence>
<dbReference type="InterPro" id="IPR056108">
    <property type="entry name" value="DUF7691"/>
</dbReference>
<reference evidence="2 3" key="1">
    <citation type="submission" date="2018-01" db="EMBL/GenBank/DDBJ databases">
        <title>Draft genome Sequence of streptomyces globosus LZH-48.</title>
        <authorList>
            <person name="Ran K."/>
            <person name="Li Z."/>
            <person name="Wei S."/>
            <person name="Dong R."/>
        </authorList>
    </citation>
    <scope>NUCLEOTIDE SEQUENCE [LARGE SCALE GENOMIC DNA]</scope>
    <source>
        <strain evidence="2 3">LZH-48</strain>
    </source>
</reference>
<evidence type="ECO:0000313" key="2">
    <source>
        <dbReference type="EMBL" id="AXE27537.1"/>
    </source>
</evidence>
<dbReference type="OrthoDB" id="4142227at2"/>
<accession>A0A344U9G6</accession>
<evidence type="ECO:0000313" key="3">
    <source>
        <dbReference type="Proteomes" id="UP000252004"/>
    </source>
</evidence>
<gene>
    <name evidence="2" type="ORF">C0216_15955</name>
</gene>
<dbReference type="Pfam" id="PF24740">
    <property type="entry name" value="DUF7691"/>
    <property type="match status" value="1"/>
</dbReference>
<organism evidence="2 3">
    <name type="scientific">Streptomyces globosus</name>
    <dbReference type="NCBI Taxonomy" id="68209"/>
    <lineage>
        <taxon>Bacteria</taxon>
        <taxon>Bacillati</taxon>
        <taxon>Actinomycetota</taxon>
        <taxon>Actinomycetes</taxon>
        <taxon>Kitasatosporales</taxon>
        <taxon>Streptomycetaceae</taxon>
        <taxon>Streptomyces</taxon>
    </lineage>
</organism>
<dbReference type="AlphaFoldDB" id="A0A344U9G6"/>